<comment type="caution">
    <text evidence="2">The sequence shown here is derived from an EMBL/GenBank/DDBJ whole genome shotgun (WGS) entry which is preliminary data.</text>
</comment>
<name>A0A554LCM9_9BACT</name>
<evidence type="ECO:0000313" key="2">
    <source>
        <dbReference type="EMBL" id="TSC90515.1"/>
    </source>
</evidence>
<protein>
    <submittedName>
        <fullName evidence="2">Uncharacterized protein</fullName>
    </submittedName>
</protein>
<keyword evidence="1" id="KW-0812">Transmembrane</keyword>
<reference evidence="2 3" key="1">
    <citation type="submission" date="2017-07" db="EMBL/GenBank/DDBJ databases">
        <title>Mechanisms for carbon and nitrogen cycling indicate functional differentiation within the Candidate Phyla Radiation.</title>
        <authorList>
            <person name="Danczak R.E."/>
            <person name="Johnston M.D."/>
            <person name="Kenah C."/>
            <person name="Slattery M."/>
            <person name="Wrighton K.C."/>
            <person name="Wilkins M.J."/>
        </authorList>
    </citation>
    <scope>NUCLEOTIDE SEQUENCE [LARGE SCALE GENOMIC DNA]</scope>
    <source>
        <strain evidence="2">Licking1014_96</strain>
    </source>
</reference>
<accession>A0A554LCM9</accession>
<evidence type="ECO:0000313" key="3">
    <source>
        <dbReference type="Proteomes" id="UP000318296"/>
    </source>
</evidence>
<feature type="transmembrane region" description="Helical" evidence="1">
    <location>
        <begin position="319"/>
        <end position="336"/>
    </location>
</feature>
<evidence type="ECO:0000256" key="1">
    <source>
        <dbReference type="SAM" id="Phobius"/>
    </source>
</evidence>
<feature type="transmembrane region" description="Helical" evidence="1">
    <location>
        <begin position="111"/>
        <end position="131"/>
    </location>
</feature>
<feature type="transmembrane region" description="Helical" evidence="1">
    <location>
        <begin position="408"/>
        <end position="431"/>
    </location>
</feature>
<feature type="transmembrane region" description="Helical" evidence="1">
    <location>
        <begin position="152"/>
        <end position="177"/>
    </location>
</feature>
<organism evidence="2 3">
    <name type="scientific">Candidatus Berkelbacteria bacterium Licking1014_96</name>
    <dbReference type="NCBI Taxonomy" id="2017149"/>
    <lineage>
        <taxon>Bacteria</taxon>
        <taxon>Candidatus Berkelbacteria</taxon>
    </lineage>
</organism>
<feature type="transmembrane region" description="Helical" evidence="1">
    <location>
        <begin position="348"/>
        <end position="368"/>
    </location>
</feature>
<gene>
    <name evidence="2" type="ORF">CEN92_465</name>
</gene>
<sequence length="443" mass="48987">MEKLGIGISVPSSIGGIEGQLYPPNPLINEQPAKPRIKKMRMAIIKQQQHAPRPIPHLAPLDIPCLGGGVWVCSDDPPWADVGVPTPDGRREAAAWGCCLAEPDPAPRDSLFSALCSLFSSAIMVLLYIILKKSKKGYNKINMAQKIIKKRPYWHVDAKWISGIIFLVFFITGILFLNISQIISQKNALDIASSKIESSIKEEVSQFFDKNGKPLVQDKKIILSGLNTAKDKVEELKNNAEDSAKEINPLNFGKDLARLAAYKLEGLMYARVSDALGTAADKISALDLKEANIKDKIMAEITIPKVYSQKQYLRYRNDAIIFLFAALLFLVTAIYFSSGFGRLSTPGFLILMASMPGFFMLMSFDNYLKTSPLNNLLSSNQKIVRVLAEAILNAFKEQSSSILAVYKYLFFSALILLVIGILGSVLLKLFAPKPTTDISPRLK</sequence>
<proteinExistence type="predicted"/>
<dbReference type="Proteomes" id="UP000318296">
    <property type="component" value="Unassembled WGS sequence"/>
</dbReference>
<keyword evidence="1" id="KW-0472">Membrane</keyword>
<dbReference type="AlphaFoldDB" id="A0A554LCM9"/>
<dbReference type="EMBL" id="VMGH01000081">
    <property type="protein sequence ID" value="TSC90515.1"/>
    <property type="molecule type" value="Genomic_DNA"/>
</dbReference>
<keyword evidence="1" id="KW-1133">Transmembrane helix</keyword>